<proteinExistence type="predicted"/>
<dbReference type="Proteomes" id="UP000642284">
    <property type="component" value="Unassembled WGS sequence"/>
</dbReference>
<evidence type="ECO:0000313" key="1">
    <source>
        <dbReference type="EMBL" id="MBC9714889.1"/>
    </source>
</evidence>
<comment type="caution">
    <text evidence="1">The sequence shown here is derived from an EMBL/GenBank/DDBJ whole genome shotgun (WGS) entry which is preliminary data.</text>
</comment>
<dbReference type="RefSeq" id="WP_187815347.1">
    <property type="nucleotide sequence ID" value="NZ_JACTVJ010000010.1"/>
</dbReference>
<gene>
    <name evidence="1" type="ORF">H9Y04_20280</name>
</gene>
<accession>A0ABR7SI07</accession>
<keyword evidence="2" id="KW-1185">Reference proteome</keyword>
<organism evidence="1 2">
    <name type="scientific">Streptomyces polyasparticus</name>
    <dbReference type="NCBI Taxonomy" id="2767826"/>
    <lineage>
        <taxon>Bacteria</taxon>
        <taxon>Bacillati</taxon>
        <taxon>Actinomycetota</taxon>
        <taxon>Actinomycetes</taxon>
        <taxon>Kitasatosporales</taxon>
        <taxon>Streptomycetaceae</taxon>
        <taxon>Streptomyces</taxon>
    </lineage>
</organism>
<name>A0ABR7SI07_9ACTN</name>
<protein>
    <submittedName>
        <fullName evidence="1">Uncharacterized protein</fullName>
    </submittedName>
</protein>
<sequence>MTAAPRPEPHPPTGAEVRLLHDRLAALDLLCSHDLDAEYGRSGPGASGPGYRIAELARDAAPAALDALLGPVGQQWGAPVPLELRDLPGQIPESWAFLATLVAEVRIWRARDRWLALGVTRDEPARLLALVTTADPP</sequence>
<reference evidence="1 2" key="1">
    <citation type="submission" date="2020-08" db="EMBL/GenBank/DDBJ databases">
        <title>Genemic of Streptomyces polyaspartic.</title>
        <authorList>
            <person name="Liu W."/>
        </authorList>
    </citation>
    <scope>NUCLEOTIDE SEQUENCE [LARGE SCALE GENOMIC DNA]</scope>
    <source>
        <strain evidence="1 2">TRM66268-LWL</strain>
    </source>
</reference>
<evidence type="ECO:0000313" key="2">
    <source>
        <dbReference type="Proteomes" id="UP000642284"/>
    </source>
</evidence>
<dbReference type="EMBL" id="JACTVJ010000010">
    <property type="protein sequence ID" value="MBC9714889.1"/>
    <property type="molecule type" value="Genomic_DNA"/>
</dbReference>